<dbReference type="NCBIfam" id="TIGR00149">
    <property type="entry name" value="TIGR00149_YjbQ"/>
    <property type="match status" value="1"/>
</dbReference>
<proteinExistence type="predicted"/>
<gene>
    <name evidence="1" type="ORF">KSK55_02170</name>
</gene>
<dbReference type="OrthoDB" id="6663at2157"/>
<dbReference type="PROSITE" id="PS01314">
    <property type="entry name" value="UPF0047"/>
    <property type="match status" value="1"/>
</dbReference>
<dbReference type="Proteomes" id="UP000694228">
    <property type="component" value="Chromosome"/>
</dbReference>
<accession>A0A8F5VPD3</accession>
<evidence type="ECO:0000313" key="1">
    <source>
        <dbReference type="EMBL" id="QXO95242.1"/>
    </source>
</evidence>
<reference evidence="1 2" key="1">
    <citation type="submission" date="2021-06" db="EMBL/GenBank/DDBJ databases">
        <title>Complete genome sequence of the secondary alcohol utilizing methanogen Methanospirillum hungatei strain GP1.</title>
        <authorList>
            <person name="Day L.A."/>
            <person name="Costa K.C."/>
        </authorList>
    </citation>
    <scope>NUCLEOTIDE SEQUENCE [LARGE SCALE GENOMIC DNA]</scope>
    <source>
        <strain evidence="1 2">GP1</strain>
    </source>
</reference>
<dbReference type="InterPro" id="IPR001602">
    <property type="entry name" value="UPF0047_YjbQ-like"/>
</dbReference>
<sequence>MKWTTINIQSNTRIQFIDITLRISEIIRESGVKSGTCVIFSQHTTAGLTINENADPDVTRDILVSLSRLIPPTGDYRHAEGNSDAHLKASLMGFSLTVPIIDGRLSLGTWQGLYFCEFDGPRNRHVLTGISGV</sequence>
<dbReference type="EMBL" id="CP077107">
    <property type="protein sequence ID" value="QXO95242.1"/>
    <property type="molecule type" value="Genomic_DNA"/>
</dbReference>
<evidence type="ECO:0000313" key="2">
    <source>
        <dbReference type="Proteomes" id="UP000694228"/>
    </source>
</evidence>
<dbReference type="PANTHER" id="PTHR30615">
    <property type="entry name" value="UNCHARACTERIZED PROTEIN YJBQ-RELATED"/>
    <property type="match status" value="1"/>
</dbReference>
<name>A0A8F5VPD3_METHU</name>
<protein>
    <submittedName>
        <fullName evidence="1">Secondary thiamine-phosphate synthase enzyme YjbQ</fullName>
    </submittedName>
</protein>
<dbReference type="PANTHER" id="PTHR30615:SF8">
    <property type="entry name" value="UPF0047 PROTEIN C4A8.02C"/>
    <property type="match status" value="1"/>
</dbReference>
<dbReference type="Pfam" id="PF01894">
    <property type="entry name" value="YjbQ"/>
    <property type="match status" value="1"/>
</dbReference>
<dbReference type="PIRSF" id="PIRSF004681">
    <property type="entry name" value="UCP004681"/>
    <property type="match status" value="1"/>
</dbReference>
<organism evidence="1 2">
    <name type="scientific">Methanospirillum hungatei</name>
    <dbReference type="NCBI Taxonomy" id="2203"/>
    <lineage>
        <taxon>Archaea</taxon>
        <taxon>Methanobacteriati</taxon>
        <taxon>Methanobacteriota</taxon>
        <taxon>Stenosarchaea group</taxon>
        <taxon>Methanomicrobia</taxon>
        <taxon>Methanomicrobiales</taxon>
        <taxon>Methanospirillaceae</taxon>
        <taxon>Methanospirillum</taxon>
    </lineage>
</organism>
<dbReference type="AlphaFoldDB" id="A0A8F5VPD3"/>